<keyword evidence="14" id="KW-1185">Reference proteome</keyword>
<evidence type="ECO:0000256" key="2">
    <source>
        <dbReference type="ARBA" id="ARBA00007867"/>
    </source>
</evidence>
<dbReference type="Pfam" id="PF01564">
    <property type="entry name" value="Spermine_synth"/>
    <property type="match status" value="1"/>
</dbReference>
<feature type="active site" description="Proton acceptor" evidence="10">
    <location>
        <position position="187"/>
    </location>
</feature>
<dbReference type="PROSITE" id="PS51006">
    <property type="entry name" value="PABS_2"/>
    <property type="match status" value="1"/>
</dbReference>
<dbReference type="PANTHER" id="PTHR11558:SF11">
    <property type="entry name" value="SPERMIDINE SYNTHASE"/>
    <property type="match status" value="1"/>
</dbReference>
<dbReference type="NCBIfam" id="NF037959">
    <property type="entry name" value="MFS_SpdSyn"/>
    <property type="match status" value="1"/>
</dbReference>
<dbReference type="PROSITE" id="PS01330">
    <property type="entry name" value="PABS_1"/>
    <property type="match status" value="1"/>
</dbReference>
<organism evidence="13 14">
    <name type="scientific">Pristionchus entomophagus</name>
    <dbReference type="NCBI Taxonomy" id="358040"/>
    <lineage>
        <taxon>Eukaryota</taxon>
        <taxon>Metazoa</taxon>
        <taxon>Ecdysozoa</taxon>
        <taxon>Nematoda</taxon>
        <taxon>Chromadorea</taxon>
        <taxon>Rhabditida</taxon>
        <taxon>Rhabditina</taxon>
        <taxon>Diplogasteromorpha</taxon>
        <taxon>Diplogasteroidea</taxon>
        <taxon>Neodiplogasteridae</taxon>
        <taxon>Pristionchus</taxon>
    </lineage>
</organism>
<dbReference type="Pfam" id="PF17284">
    <property type="entry name" value="Spermine_synt_N"/>
    <property type="match status" value="1"/>
</dbReference>
<evidence type="ECO:0000256" key="7">
    <source>
        <dbReference type="ARBA" id="ARBA00053963"/>
    </source>
</evidence>
<evidence type="ECO:0000256" key="11">
    <source>
        <dbReference type="RuleBase" id="RU003836"/>
    </source>
</evidence>
<dbReference type="InterPro" id="IPR029063">
    <property type="entry name" value="SAM-dependent_MTases_sf"/>
</dbReference>
<dbReference type="InterPro" id="IPR001045">
    <property type="entry name" value="Spermi_synthase"/>
</dbReference>
<gene>
    <name evidence="13" type="ORF">PENTCL1PPCAC_6062</name>
</gene>
<evidence type="ECO:0000313" key="13">
    <source>
        <dbReference type="EMBL" id="GMS83887.1"/>
    </source>
</evidence>
<dbReference type="AlphaFoldDB" id="A0AAV5SME7"/>
<evidence type="ECO:0000256" key="9">
    <source>
        <dbReference type="ARBA" id="ARBA00082964"/>
    </source>
</evidence>
<evidence type="ECO:0000256" key="10">
    <source>
        <dbReference type="PROSITE-ProRule" id="PRU00354"/>
    </source>
</evidence>
<reference evidence="13" key="1">
    <citation type="submission" date="2023-10" db="EMBL/GenBank/DDBJ databases">
        <title>Genome assembly of Pristionchus species.</title>
        <authorList>
            <person name="Yoshida K."/>
            <person name="Sommer R.J."/>
        </authorList>
    </citation>
    <scope>NUCLEOTIDE SEQUENCE</scope>
    <source>
        <strain evidence="13">RS0144</strain>
    </source>
</reference>
<dbReference type="NCBIfam" id="TIGR00417">
    <property type="entry name" value="speE"/>
    <property type="match status" value="1"/>
</dbReference>
<evidence type="ECO:0000256" key="5">
    <source>
        <dbReference type="ARBA" id="ARBA00022679"/>
    </source>
</evidence>
<comment type="pathway">
    <text evidence="1">Amine and polyamine biosynthesis; spermidine biosynthesis; spermidine from putrescine: step 1/1.</text>
</comment>
<comment type="caution">
    <text evidence="13">The sequence shown here is derived from an EMBL/GenBank/DDBJ whole genome shotgun (WGS) entry which is preliminary data.</text>
</comment>
<dbReference type="EMBL" id="BTSX01000002">
    <property type="protein sequence ID" value="GMS83887.1"/>
    <property type="molecule type" value="Genomic_DNA"/>
</dbReference>
<evidence type="ECO:0000313" key="14">
    <source>
        <dbReference type="Proteomes" id="UP001432027"/>
    </source>
</evidence>
<dbReference type="InterPro" id="IPR035246">
    <property type="entry name" value="Spermidine_synt_N"/>
</dbReference>
<dbReference type="GO" id="GO:0004766">
    <property type="term" value="F:spermidine synthase activity"/>
    <property type="evidence" value="ECO:0007669"/>
    <property type="project" value="UniProtKB-EC"/>
</dbReference>
<feature type="non-terminal residue" evidence="13">
    <location>
        <position position="309"/>
    </location>
</feature>
<comment type="similarity">
    <text evidence="2 11">Belongs to the spermidine/spermine synthase family.</text>
</comment>
<dbReference type="CDD" id="cd02440">
    <property type="entry name" value="AdoMet_MTases"/>
    <property type="match status" value="1"/>
</dbReference>
<dbReference type="SUPFAM" id="SSF53335">
    <property type="entry name" value="S-adenosyl-L-methionine-dependent methyltransferases"/>
    <property type="match status" value="1"/>
</dbReference>
<dbReference type="InterPro" id="IPR030374">
    <property type="entry name" value="PABS"/>
</dbReference>
<feature type="domain" description="PABS" evidence="12">
    <location>
        <begin position="6"/>
        <end position="267"/>
    </location>
</feature>
<dbReference type="FunFam" id="3.40.50.150:FF:000013">
    <property type="entry name" value="Spermidine synthase"/>
    <property type="match status" value="1"/>
</dbReference>
<dbReference type="InterPro" id="IPR030373">
    <property type="entry name" value="PABS_CS"/>
</dbReference>
<evidence type="ECO:0000256" key="1">
    <source>
        <dbReference type="ARBA" id="ARBA00005123"/>
    </source>
</evidence>
<keyword evidence="10" id="KW-0620">Polyamine biosynthesis</keyword>
<sequence length="309" mass="34514">MDTLHKGWFTEFSPDDLEKIKNGSSGEDKLLRSDGQIMGGAWPGQAFSLQVKKVLFHEKSKYQDVLVFESETYGNVLVLDGIIQATERDEFSYQEMLAHLPLFAHPNPKNVLIIGGGDGGILREVLKHPSVESVTMCEIDQMVIDVAKKFLPSMSSAFSHPKLNLFVGDGFEFLKNHKDSFDVVITDSSDPVGPAESLFGQTYYELIRDALKEGGVLASQAESPWLHLPLIARVVSFNRRVFPNVRYAFSAVSTYPSGIMGYLLAAKSDRDLSVPARELSDSDIEKMELRFYNSEVHRASFALPQFVKK</sequence>
<comment type="subunit">
    <text evidence="3">Homodimer or homotetramer.</text>
</comment>
<protein>
    <recommendedName>
        <fullName evidence="8">Spermidine synthase</fullName>
        <ecNumber evidence="4">2.5.1.16</ecNumber>
    </recommendedName>
    <alternativeName>
        <fullName evidence="9">Putrescine aminopropyltransferase</fullName>
    </alternativeName>
</protein>
<dbReference type="PANTHER" id="PTHR11558">
    <property type="entry name" value="SPERMIDINE/SPERMINE SYNTHASE"/>
    <property type="match status" value="1"/>
</dbReference>
<evidence type="ECO:0000259" key="12">
    <source>
        <dbReference type="PROSITE" id="PS51006"/>
    </source>
</evidence>
<accession>A0AAV5SME7</accession>
<name>A0AAV5SME7_9BILA</name>
<dbReference type="HAMAP" id="MF_00198">
    <property type="entry name" value="Spermidine_synth"/>
    <property type="match status" value="1"/>
</dbReference>
<proteinExistence type="inferred from homology"/>
<dbReference type="Gene3D" id="2.30.140.10">
    <property type="entry name" value="Spermidine synthase, tetramerisation domain"/>
    <property type="match status" value="1"/>
</dbReference>
<evidence type="ECO:0000256" key="3">
    <source>
        <dbReference type="ARBA" id="ARBA00011774"/>
    </source>
</evidence>
<comment type="catalytic activity">
    <reaction evidence="6">
        <text>S-adenosyl 3-(methylsulfanyl)propylamine + putrescine = S-methyl-5'-thioadenosine + spermidine + H(+)</text>
        <dbReference type="Rhea" id="RHEA:12721"/>
        <dbReference type="ChEBI" id="CHEBI:15378"/>
        <dbReference type="ChEBI" id="CHEBI:17509"/>
        <dbReference type="ChEBI" id="CHEBI:57443"/>
        <dbReference type="ChEBI" id="CHEBI:57834"/>
        <dbReference type="ChEBI" id="CHEBI:326268"/>
        <dbReference type="EC" id="2.5.1.16"/>
    </reaction>
</comment>
<dbReference type="FunFam" id="2.30.140.10:FF:000001">
    <property type="entry name" value="SPE3p Spermidine synthase"/>
    <property type="match status" value="1"/>
</dbReference>
<dbReference type="NCBIfam" id="NF002010">
    <property type="entry name" value="PRK00811.1"/>
    <property type="match status" value="1"/>
</dbReference>
<dbReference type="Proteomes" id="UP001432027">
    <property type="component" value="Unassembled WGS sequence"/>
</dbReference>
<evidence type="ECO:0000256" key="4">
    <source>
        <dbReference type="ARBA" id="ARBA00012455"/>
    </source>
</evidence>
<evidence type="ECO:0000256" key="6">
    <source>
        <dbReference type="ARBA" id="ARBA00049307"/>
    </source>
</evidence>
<comment type="function">
    <text evidence="7">Catalyzes the production of spermidine from putrescine and decarboxylated S-adenosylmethionine (dcSAM). Has a strong preference for putrescine as substrate, and has very low activity towards 1,3-diaminopropane. Has extremely low activity towards spermidine.</text>
</comment>
<dbReference type="EC" id="2.5.1.16" evidence="4"/>
<dbReference type="GO" id="GO:0008295">
    <property type="term" value="P:spermidine biosynthetic process"/>
    <property type="evidence" value="ECO:0007669"/>
    <property type="project" value="TreeGrafter"/>
</dbReference>
<keyword evidence="5 10" id="KW-0808">Transferase</keyword>
<dbReference type="Gene3D" id="3.40.50.150">
    <property type="entry name" value="Vaccinia Virus protein VP39"/>
    <property type="match status" value="1"/>
</dbReference>
<dbReference type="GO" id="GO:0005829">
    <property type="term" value="C:cytosol"/>
    <property type="evidence" value="ECO:0007669"/>
    <property type="project" value="TreeGrafter"/>
</dbReference>
<evidence type="ECO:0000256" key="8">
    <source>
        <dbReference type="ARBA" id="ARBA00072554"/>
    </source>
</evidence>
<dbReference type="InterPro" id="IPR037163">
    <property type="entry name" value="Spermidine_synt_N_sf"/>
</dbReference>